<proteinExistence type="predicted"/>
<dbReference type="EMBL" id="OX459960">
    <property type="protein sequence ID" value="CAI9165490.1"/>
    <property type="molecule type" value="Genomic_DNA"/>
</dbReference>
<accession>A0ABN8YV67</accession>
<keyword evidence="2" id="KW-1185">Reference proteome</keyword>
<organism evidence="1 2">
    <name type="scientific">Rangifer tarandus platyrhynchus</name>
    <name type="common">Svalbard reindeer</name>
    <dbReference type="NCBI Taxonomy" id="3082113"/>
    <lineage>
        <taxon>Eukaryota</taxon>
        <taxon>Metazoa</taxon>
        <taxon>Chordata</taxon>
        <taxon>Craniata</taxon>
        <taxon>Vertebrata</taxon>
        <taxon>Euteleostomi</taxon>
        <taxon>Mammalia</taxon>
        <taxon>Eutheria</taxon>
        <taxon>Laurasiatheria</taxon>
        <taxon>Artiodactyla</taxon>
        <taxon>Ruminantia</taxon>
        <taxon>Pecora</taxon>
        <taxon>Cervidae</taxon>
        <taxon>Odocoileinae</taxon>
        <taxon>Rangifer</taxon>
    </lineage>
</organism>
<dbReference type="Proteomes" id="UP001176941">
    <property type="component" value="Chromosome 24"/>
</dbReference>
<sequence length="99" mass="10843">MESMEMLKVGGQDGSVRREALRPHLACIPPVRHLLSQSYWVPAPSPHPNGPLLPIAAGNRKRRHAFLAPLILPRRHKAPLPSALFSRAFGGRHLLPAGP</sequence>
<reference evidence="1" key="1">
    <citation type="submission" date="2023-04" db="EMBL/GenBank/DDBJ databases">
        <authorList>
            <consortium name="ELIXIR-Norway"/>
        </authorList>
    </citation>
    <scope>NUCLEOTIDE SEQUENCE [LARGE SCALE GENOMIC DNA]</scope>
</reference>
<name>A0ABN8YV67_RANTA</name>
<evidence type="ECO:0000313" key="2">
    <source>
        <dbReference type="Proteomes" id="UP001176941"/>
    </source>
</evidence>
<evidence type="ECO:0000313" key="1">
    <source>
        <dbReference type="EMBL" id="CAI9165490.1"/>
    </source>
</evidence>
<protein>
    <submittedName>
        <fullName evidence="1">Uncharacterized protein</fullName>
    </submittedName>
</protein>
<gene>
    <name evidence="1" type="ORF">MRATA1EN1_LOCUS14452</name>
</gene>